<sequence length="289" mass="34241">MKRILFLFTASLLFLACSNDDNNGSENPQELKIKKYTSISFDANGTPNGEMVEYFFDENGKKTKDHIIDAFYDYFWEYAYNDFGQITRKAHNHLNYPVDFVENYYYDQNSRPWVVFRDWDADGIDMDSISFSYQPQQINVQWFTPTQERTEFYYNTTDVLTAVKHIGDLGIVSDEIITYDSTLNITNLNLTTDYFNLEINHTYEYDVKINPFYEEFHNYPFNTYYYGYLFDHSLFISPSNATKITRTGTDTSENYVLEITFQYNDSDYPISSETKKDGVLFSRATYEYY</sequence>
<evidence type="ECO:0000313" key="1">
    <source>
        <dbReference type="EMBL" id="SHI31716.1"/>
    </source>
</evidence>
<dbReference type="RefSeq" id="WP_073213751.1">
    <property type="nucleotide sequence ID" value="NZ_FNNS01000002.1"/>
</dbReference>
<dbReference type="OrthoDB" id="1444189at2"/>
<gene>
    <name evidence="1" type="ORF">SAMN04487908_10181</name>
</gene>
<protein>
    <recommendedName>
        <fullName evidence="3">YD repeat-containing protein</fullName>
    </recommendedName>
</protein>
<dbReference type="STRING" id="797419.SAMN05216556_10282"/>
<dbReference type="AlphaFoldDB" id="A0A1M6A5F3"/>
<evidence type="ECO:0008006" key="3">
    <source>
        <dbReference type="Google" id="ProtNLM"/>
    </source>
</evidence>
<name>A0A1M6A5F3_9FLAO</name>
<accession>A0A1M6A5F3</accession>
<proteinExistence type="predicted"/>
<dbReference type="Proteomes" id="UP000184172">
    <property type="component" value="Unassembled WGS sequence"/>
</dbReference>
<dbReference type="EMBL" id="FQYV01000001">
    <property type="protein sequence ID" value="SHI31716.1"/>
    <property type="molecule type" value="Genomic_DNA"/>
</dbReference>
<organism evidence="1 2">
    <name type="scientific">Aequorivita viscosa</name>
    <dbReference type="NCBI Taxonomy" id="797419"/>
    <lineage>
        <taxon>Bacteria</taxon>
        <taxon>Pseudomonadati</taxon>
        <taxon>Bacteroidota</taxon>
        <taxon>Flavobacteriia</taxon>
        <taxon>Flavobacteriales</taxon>
        <taxon>Flavobacteriaceae</taxon>
        <taxon>Aequorivita</taxon>
    </lineage>
</organism>
<keyword evidence="2" id="KW-1185">Reference proteome</keyword>
<dbReference type="PROSITE" id="PS51257">
    <property type="entry name" value="PROKAR_LIPOPROTEIN"/>
    <property type="match status" value="1"/>
</dbReference>
<reference evidence="2" key="1">
    <citation type="submission" date="2016-11" db="EMBL/GenBank/DDBJ databases">
        <authorList>
            <person name="Varghese N."/>
            <person name="Submissions S."/>
        </authorList>
    </citation>
    <scope>NUCLEOTIDE SEQUENCE [LARGE SCALE GENOMIC DNA]</scope>
    <source>
        <strain evidence="2">DSM 26349</strain>
    </source>
</reference>
<evidence type="ECO:0000313" key="2">
    <source>
        <dbReference type="Proteomes" id="UP000184172"/>
    </source>
</evidence>